<dbReference type="Proteomes" id="UP000681722">
    <property type="component" value="Unassembled WGS sequence"/>
</dbReference>
<dbReference type="Pfam" id="PF23659">
    <property type="entry name" value="UFL1"/>
    <property type="match status" value="1"/>
</dbReference>
<evidence type="ECO:0000256" key="3">
    <source>
        <dbReference type="ARBA" id="ARBA00022786"/>
    </source>
</evidence>
<proteinExistence type="inferred from homology"/>
<organism evidence="8 10">
    <name type="scientific">Didymodactylos carnosus</name>
    <dbReference type="NCBI Taxonomy" id="1234261"/>
    <lineage>
        <taxon>Eukaryota</taxon>
        <taxon>Metazoa</taxon>
        <taxon>Spiralia</taxon>
        <taxon>Gnathifera</taxon>
        <taxon>Rotifera</taxon>
        <taxon>Eurotatoria</taxon>
        <taxon>Bdelloidea</taxon>
        <taxon>Philodinida</taxon>
        <taxon>Philodinidae</taxon>
        <taxon>Didymodactylos</taxon>
    </lineage>
</organism>
<dbReference type="GO" id="GO:0005789">
    <property type="term" value="C:endoplasmic reticulum membrane"/>
    <property type="evidence" value="ECO:0007669"/>
    <property type="project" value="TreeGrafter"/>
</dbReference>
<feature type="compositionally biased region" description="Polar residues" evidence="4">
    <location>
        <begin position="791"/>
        <end position="802"/>
    </location>
</feature>
<name>A0A813X6S7_9BILA</name>
<evidence type="ECO:0000256" key="1">
    <source>
        <dbReference type="ARBA" id="ARBA00010789"/>
    </source>
</evidence>
<gene>
    <name evidence="8" type="ORF">GPM918_LOCUS6665</name>
    <name evidence="9" type="ORF">SRO942_LOCUS6665</name>
</gene>
<dbReference type="InterPro" id="IPR056579">
    <property type="entry name" value="Ufl1_N"/>
</dbReference>
<evidence type="ECO:0000259" key="5">
    <source>
        <dbReference type="Pfam" id="PF09743"/>
    </source>
</evidence>
<dbReference type="GO" id="GO:0034976">
    <property type="term" value="P:response to endoplasmic reticulum stress"/>
    <property type="evidence" value="ECO:0007669"/>
    <property type="project" value="TreeGrafter"/>
</dbReference>
<dbReference type="GO" id="GO:0032434">
    <property type="term" value="P:regulation of proteasomal ubiquitin-dependent protein catabolic process"/>
    <property type="evidence" value="ECO:0007669"/>
    <property type="project" value="TreeGrafter"/>
</dbReference>
<accession>A0A813X6S7</accession>
<feature type="domain" description="E3 UFM1-protein ligase 1-like N-terminal" evidence="5">
    <location>
        <begin position="81"/>
        <end position="334"/>
    </location>
</feature>
<dbReference type="GO" id="GO:1990592">
    <property type="term" value="P:protein K69-linked ufmylation"/>
    <property type="evidence" value="ECO:0007669"/>
    <property type="project" value="TreeGrafter"/>
</dbReference>
<dbReference type="EMBL" id="CAJOBC010001038">
    <property type="protein sequence ID" value="CAF3650158.1"/>
    <property type="molecule type" value="Genomic_DNA"/>
</dbReference>
<keyword evidence="3" id="KW-0833">Ubl conjugation pathway</keyword>
<feature type="region of interest" description="Disordered" evidence="4">
    <location>
        <begin position="781"/>
        <end position="802"/>
    </location>
</feature>
<reference evidence="8" key="1">
    <citation type="submission" date="2021-02" db="EMBL/GenBank/DDBJ databases">
        <authorList>
            <person name="Nowell W R."/>
        </authorList>
    </citation>
    <scope>NUCLEOTIDE SEQUENCE</scope>
</reference>
<dbReference type="InterPro" id="IPR056761">
    <property type="entry name" value="Ufl1-like_C"/>
</dbReference>
<dbReference type="InterPro" id="IPR056580">
    <property type="entry name" value="Ufl1_dom"/>
</dbReference>
<dbReference type="GO" id="GO:0061666">
    <property type="term" value="F:UFM1 ligase activity"/>
    <property type="evidence" value="ECO:0007669"/>
    <property type="project" value="InterPro"/>
</dbReference>
<feature type="compositionally biased region" description="Low complexity" evidence="4">
    <location>
        <begin position="484"/>
        <end position="493"/>
    </location>
</feature>
<dbReference type="Pfam" id="PF25041">
    <property type="entry name" value="UFL1_C"/>
    <property type="match status" value="1"/>
</dbReference>
<dbReference type="EMBL" id="CAJNOQ010001038">
    <property type="protein sequence ID" value="CAF0862525.1"/>
    <property type="molecule type" value="Genomic_DNA"/>
</dbReference>
<dbReference type="PANTHER" id="PTHR31057:SF0">
    <property type="entry name" value="E3 UFM1-PROTEIN LIGASE 1"/>
    <property type="match status" value="1"/>
</dbReference>
<evidence type="ECO:0000256" key="2">
    <source>
        <dbReference type="ARBA" id="ARBA00022679"/>
    </source>
</evidence>
<comment type="similarity">
    <text evidence="1">Belongs to the UFL1 family.</text>
</comment>
<evidence type="ECO:0000313" key="10">
    <source>
        <dbReference type="Proteomes" id="UP000663829"/>
    </source>
</evidence>
<dbReference type="OrthoDB" id="10258297at2759"/>
<keyword evidence="2" id="KW-0808">Transferase</keyword>
<evidence type="ECO:0000313" key="8">
    <source>
        <dbReference type="EMBL" id="CAF0862525.1"/>
    </source>
</evidence>
<evidence type="ECO:0000259" key="6">
    <source>
        <dbReference type="Pfam" id="PF23659"/>
    </source>
</evidence>
<dbReference type="AlphaFoldDB" id="A0A813X6S7"/>
<keyword evidence="10" id="KW-1185">Reference proteome</keyword>
<dbReference type="Pfam" id="PF09743">
    <property type="entry name" value="E3_UFM1_ligase"/>
    <property type="match status" value="1"/>
</dbReference>
<dbReference type="Proteomes" id="UP000663829">
    <property type="component" value="Unassembled WGS sequence"/>
</dbReference>
<evidence type="ECO:0000259" key="7">
    <source>
        <dbReference type="Pfam" id="PF25041"/>
    </source>
</evidence>
<dbReference type="InterPro" id="IPR029039">
    <property type="entry name" value="Flavoprotein-like_sf"/>
</dbReference>
<dbReference type="Gene3D" id="3.40.50.360">
    <property type="match status" value="1"/>
</dbReference>
<evidence type="ECO:0008006" key="11">
    <source>
        <dbReference type="Google" id="ProtNLM"/>
    </source>
</evidence>
<feature type="domain" description="E3 UFM1-protein ligase 1-like" evidence="6">
    <location>
        <begin position="581"/>
        <end position="698"/>
    </location>
</feature>
<dbReference type="PANTHER" id="PTHR31057">
    <property type="entry name" value="E3 UFM1-PROTEIN LIGASE 1"/>
    <property type="match status" value="1"/>
</dbReference>
<comment type="caution">
    <text evidence="8">The sequence shown here is derived from an EMBL/GenBank/DDBJ whole genome shotgun (WGS) entry which is preliminary data.</text>
</comment>
<protein>
    <recommendedName>
        <fullName evidence="11">E3 UFM1-protein ligase 1 homolog</fullName>
    </recommendedName>
</protein>
<feature type="region of interest" description="Disordered" evidence="4">
    <location>
        <begin position="475"/>
        <end position="497"/>
    </location>
</feature>
<evidence type="ECO:0000256" key="4">
    <source>
        <dbReference type="SAM" id="MobiDB-lite"/>
    </source>
</evidence>
<dbReference type="InterPro" id="IPR018611">
    <property type="entry name" value="Ufl1"/>
</dbReference>
<feature type="domain" description="E3 UFM1-protein ligase-like C-terminal" evidence="7">
    <location>
        <begin position="703"/>
        <end position="793"/>
    </location>
</feature>
<evidence type="ECO:0000313" key="9">
    <source>
        <dbReference type="EMBL" id="CAF3650158.1"/>
    </source>
</evidence>
<sequence>MIFVPLGYKNPKLQNLKEVHKRSAYESGTFVGADNRQSTPSELNSAESQGIDLQMLLKRCLKLTARSKLSLKLIPKLPLCERLSERNCVELINLLINQGLINVLFTTDGKDIITEQRLVREILDEIYVNGGRINSVELAKRLNIDLTYIENKVSDVCKEDPSLHFILGQFISVDYITRIAEEINDMLIERGLIPMNEVIRQYDLPTDYLHQIISNRVGTTIGARFESGVLYTDQFVRLQQSIIIGCLEGALLPLKLSDIIKYSKVNENLIQNLVLDLLRDGKIQGNLVGTTKDNSIFYPKVYLDAQSKYIKSFFTQNGYVEYSLVKNLGISDPEGQTKLVLKDQQKNLIYLPSGCVDLSSYLPQLEMNIEQGLTANEYIDITTIVPNSFTDVDIEKLLKADPTLSNQIESLGGQSISNTFLISRTLQEKIENKLQSLDEKYIEKELARCTTQMYTAVLQGTVTLASVSNQKATIKSGGKKAKGKSGATTTTAPKADDSNVNETISYVNKDDIIKQIKMINDELPDEIVDILADNAYTSHSRRFVELFIQRVKESFALKEEATGGSDGNELAKKKSGKAELKNLPDCLKILYNNICLFIRAIEFLNENEQALSDLLQRHLIRTLCTEVCDLLVHEVKKDDGKSQLTSQERTKIIQSMSEPNRTCLRNLNESLNGKNIEATFAQIEDAVDQILQLPLKKPNKKLEKELLLAHRQELRVLLENENDSATILHLTTTLLFYAVHGLIIHAPGKAVPMLIKHLSKGLPSSINRRLTDFQEFVIQQSSHRSKEGEMNETTMPQPDTDTVNFIKKLGMDAKENMIFDEEKRLQSQ</sequence>